<keyword evidence="2" id="KW-1003">Cell membrane</keyword>
<protein>
    <submittedName>
        <fullName evidence="7">ATP Synthase I</fullName>
    </submittedName>
</protein>
<dbReference type="OrthoDB" id="2355635at2"/>
<evidence type="ECO:0000256" key="4">
    <source>
        <dbReference type="ARBA" id="ARBA00022989"/>
    </source>
</evidence>
<dbReference type="Pfam" id="PF03899">
    <property type="entry name" value="ATP-synt_I"/>
    <property type="match status" value="1"/>
</dbReference>
<feature type="transmembrane region" description="Helical" evidence="6">
    <location>
        <begin position="95"/>
        <end position="118"/>
    </location>
</feature>
<comment type="subcellular location">
    <subcellularLocation>
        <location evidence="1">Cell membrane</location>
        <topology evidence="1">Multi-pass membrane protein</topology>
    </subcellularLocation>
</comment>
<dbReference type="KEGG" id="bbev:BBEV_0181"/>
<organism evidence="7 8">
    <name type="scientific">Salisediminibacterium beveridgei</name>
    <dbReference type="NCBI Taxonomy" id="632773"/>
    <lineage>
        <taxon>Bacteria</taxon>
        <taxon>Bacillati</taxon>
        <taxon>Bacillota</taxon>
        <taxon>Bacilli</taxon>
        <taxon>Bacillales</taxon>
        <taxon>Bacillaceae</taxon>
        <taxon>Salisediminibacterium</taxon>
    </lineage>
</organism>
<dbReference type="InterPro" id="IPR005598">
    <property type="entry name" value="ATP_synth_I"/>
</dbReference>
<evidence type="ECO:0000256" key="6">
    <source>
        <dbReference type="SAM" id="Phobius"/>
    </source>
</evidence>
<dbReference type="GO" id="GO:0005886">
    <property type="term" value="C:plasma membrane"/>
    <property type="evidence" value="ECO:0007669"/>
    <property type="project" value="UniProtKB-SubCell"/>
</dbReference>
<evidence type="ECO:0000256" key="5">
    <source>
        <dbReference type="ARBA" id="ARBA00023136"/>
    </source>
</evidence>
<dbReference type="Proteomes" id="UP000094463">
    <property type="component" value="Chromosome"/>
</dbReference>
<keyword evidence="5 6" id="KW-0472">Membrane</keyword>
<dbReference type="STRING" id="632773.BBEV_0181"/>
<feature type="transmembrane region" description="Helical" evidence="6">
    <location>
        <begin position="69"/>
        <end position="89"/>
    </location>
</feature>
<keyword evidence="8" id="KW-1185">Reference proteome</keyword>
<dbReference type="AlphaFoldDB" id="A0A1D7QRE8"/>
<evidence type="ECO:0000256" key="1">
    <source>
        <dbReference type="ARBA" id="ARBA00004651"/>
    </source>
</evidence>
<gene>
    <name evidence="7" type="ORF">BBEV_0181</name>
</gene>
<evidence type="ECO:0000313" key="7">
    <source>
        <dbReference type="EMBL" id="AOM81576.1"/>
    </source>
</evidence>
<dbReference type="PANTHER" id="PTHR40035:SF1">
    <property type="entry name" value="ATP SYNTHASE PROTEIN I"/>
    <property type="match status" value="1"/>
</dbReference>
<evidence type="ECO:0000256" key="3">
    <source>
        <dbReference type="ARBA" id="ARBA00022692"/>
    </source>
</evidence>
<evidence type="ECO:0000313" key="8">
    <source>
        <dbReference type="Proteomes" id="UP000094463"/>
    </source>
</evidence>
<feature type="transmembrane region" description="Helical" evidence="6">
    <location>
        <begin position="12"/>
        <end position="29"/>
    </location>
</feature>
<proteinExistence type="predicted"/>
<sequence length="127" mass="14568">MNDIRKLFSRYATYTLVFVSLFLIMTLISGDNRPFWLGMAFGTSFSLVSLWMTYFQVSRIGKMTVDKKPRATLGTLSRLLVFLLALWVAQQLPQYFSLTGVIIGLSVTYIILLIEPLFRISLSKEKE</sequence>
<dbReference type="EMBL" id="CP012502">
    <property type="protein sequence ID" value="AOM81576.1"/>
    <property type="molecule type" value="Genomic_DNA"/>
</dbReference>
<reference evidence="7 8" key="1">
    <citation type="submission" date="2015-08" db="EMBL/GenBank/DDBJ databases">
        <title>The complete genome sequence of Bacillus beveridgei MLTeJB.</title>
        <authorList>
            <person name="Hanson T.E."/>
            <person name="Mesa C."/>
            <person name="Basesman S.M."/>
            <person name="Oremland R.S."/>
        </authorList>
    </citation>
    <scope>NUCLEOTIDE SEQUENCE [LARGE SCALE GENOMIC DNA]</scope>
    <source>
        <strain evidence="7 8">MLTeJB</strain>
    </source>
</reference>
<keyword evidence="3 6" id="KW-0812">Transmembrane</keyword>
<keyword evidence="4 6" id="KW-1133">Transmembrane helix</keyword>
<name>A0A1D7QRE8_9BACI</name>
<dbReference type="InterPro" id="IPR039072">
    <property type="entry name" value="ATP_synth_I_Bacilli"/>
</dbReference>
<evidence type="ECO:0000256" key="2">
    <source>
        <dbReference type="ARBA" id="ARBA00022475"/>
    </source>
</evidence>
<accession>A0A1D7QRE8</accession>
<dbReference type="PANTHER" id="PTHR40035">
    <property type="entry name" value="ATP SYNTHASE PROTEIN I"/>
    <property type="match status" value="1"/>
</dbReference>
<feature type="transmembrane region" description="Helical" evidence="6">
    <location>
        <begin position="35"/>
        <end position="57"/>
    </location>
</feature>
<dbReference type="RefSeq" id="WP_069363738.1">
    <property type="nucleotide sequence ID" value="NZ_CP012502.1"/>
</dbReference>